<evidence type="ECO:0000313" key="1">
    <source>
        <dbReference type="EMBL" id="OLN97132.1"/>
    </source>
</evidence>
<comment type="caution">
    <text evidence="1">The sequence shown here is derived from an EMBL/GenBank/DDBJ whole genome shotgun (WGS) entry which is preliminary data.</text>
</comment>
<protein>
    <submittedName>
        <fullName evidence="1">Uncharacterized protein</fullName>
    </submittedName>
</protein>
<accession>A0A1Q8S6V0</accession>
<name>A0A1Q8S6V0_9PEZI</name>
<proteinExistence type="predicted"/>
<dbReference type="Proteomes" id="UP000186583">
    <property type="component" value="Unassembled WGS sequence"/>
</dbReference>
<keyword evidence="2" id="KW-1185">Reference proteome</keyword>
<organism evidence="1 2">
    <name type="scientific">Colletotrichum chlorophyti</name>
    <dbReference type="NCBI Taxonomy" id="708187"/>
    <lineage>
        <taxon>Eukaryota</taxon>
        <taxon>Fungi</taxon>
        <taxon>Dikarya</taxon>
        <taxon>Ascomycota</taxon>
        <taxon>Pezizomycotina</taxon>
        <taxon>Sordariomycetes</taxon>
        <taxon>Hypocreomycetidae</taxon>
        <taxon>Glomerellales</taxon>
        <taxon>Glomerellaceae</taxon>
        <taxon>Colletotrichum</taxon>
    </lineage>
</organism>
<reference evidence="1 2" key="1">
    <citation type="submission" date="2016-11" db="EMBL/GenBank/DDBJ databases">
        <title>Draft Genome Assembly of Colletotrichum chlorophyti a pathogen of herbaceous plants.</title>
        <authorList>
            <person name="Gan P."/>
            <person name="Narusaka M."/>
            <person name="Tsushima A."/>
            <person name="Narusaka Y."/>
            <person name="Takano Y."/>
            <person name="Shirasu K."/>
        </authorList>
    </citation>
    <scope>NUCLEOTIDE SEQUENCE [LARGE SCALE GENOMIC DNA]</scope>
    <source>
        <strain evidence="1 2">NTL11</strain>
    </source>
</reference>
<sequence length="32" mass="3684">MPRHQPADRSDRLPFFADQCPGLLELSMRDPS</sequence>
<dbReference type="EMBL" id="MPGH01000011">
    <property type="protein sequence ID" value="OLN97132.1"/>
    <property type="molecule type" value="Genomic_DNA"/>
</dbReference>
<gene>
    <name evidence="1" type="ORF">CCHL11_02240</name>
</gene>
<dbReference type="AlphaFoldDB" id="A0A1Q8S6V0"/>
<evidence type="ECO:0000313" key="2">
    <source>
        <dbReference type="Proteomes" id="UP000186583"/>
    </source>
</evidence>